<comment type="caution">
    <text evidence="1">The sequence shown here is derived from an EMBL/GenBank/DDBJ whole genome shotgun (WGS) entry which is preliminary data.</text>
</comment>
<dbReference type="EMBL" id="BBPA01000020">
    <property type="protein sequence ID" value="GAL92356.1"/>
    <property type="molecule type" value="Genomic_DNA"/>
</dbReference>
<reference evidence="2" key="1">
    <citation type="journal article" date="2015" name="Genome">
        <title>Whole Genome Sequence of the Non-Microcystin-Producing Microcystis aeruginosa Strain NIES-44.</title>
        <authorList>
            <person name="Okano K."/>
            <person name="Miyata N."/>
            <person name="Ozaki Y."/>
        </authorList>
    </citation>
    <scope>NUCLEOTIDE SEQUENCE [LARGE SCALE GENOMIC DNA]</scope>
    <source>
        <strain evidence="2">NIES-44</strain>
    </source>
</reference>
<evidence type="ECO:0000313" key="1">
    <source>
        <dbReference type="EMBL" id="GAL92356.1"/>
    </source>
</evidence>
<protein>
    <submittedName>
        <fullName evidence="1">Uncharacterized protein</fullName>
    </submittedName>
</protein>
<dbReference type="Proteomes" id="UP000030321">
    <property type="component" value="Unassembled WGS sequence"/>
</dbReference>
<dbReference type="AlphaFoldDB" id="A0A0A1VST3"/>
<proteinExistence type="predicted"/>
<name>A0A0A1VST3_MICAE</name>
<organism evidence="1 2">
    <name type="scientific">Microcystis aeruginosa NIES-44</name>
    <dbReference type="NCBI Taxonomy" id="449439"/>
    <lineage>
        <taxon>Bacteria</taxon>
        <taxon>Bacillati</taxon>
        <taxon>Cyanobacteriota</taxon>
        <taxon>Cyanophyceae</taxon>
        <taxon>Oscillatoriophycideae</taxon>
        <taxon>Chroococcales</taxon>
        <taxon>Microcystaceae</taxon>
        <taxon>Microcystis</taxon>
    </lineage>
</organism>
<accession>A0A0A1VST3</accession>
<gene>
    <name evidence="1" type="ORF">N44_00914</name>
</gene>
<evidence type="ECO:0000313" key="2">
    <source>
        <dbReference type="Proteomes" id="UP000030321"/>
    </source>
</evidence>
<sequence>MDGDTDPDDLVFPAVHRHAAPNTKSCYDKTIKYLSKINYTSKPSPVSQKLFAVTSKQ</sequence>